<evidence type="ECO:0000256" key="4">
    <source>
        <dbReference type="ARBA" id="ARBA00022723"/>
    </source>
</evidence>
<feature type="region of interest" description="Disordered" evidence="14">
    <location>
        <begin position="349"/>
        <end position="420"/>
    </location>
</feature>
<evidence type="ECO:0000259" key="15">
    <source>
        <dbReference type="PROSITE" id="PS51083"/>
    </source>
</evidence>
<feature type="compositionally biased region" description="Polar residues" evidence="14">
    <location>
        <begin position="458"/>
        <end position="470"/>
    </location>
</feature>
<dbReference type="GO" id="GO:0005634">
    <property type="term" value="C:nucleus"/>
    <property type="evidence" value="ECO:0007669"/>
    <property type="project" value="TreeGrafter"/>
</dbReference>
<keyword evidence="7" id="KW-0832">Ubl conjugation</keyword>
<dbReference type="Proteomes" id="UP000465112">
    <property type="component" value="Chromosome 9"/>
</dbReference>
<sequence>LVLKAESCHRRKRVCFDAAWLCPTCGYTSPVMCSVTVSLPTTDKLSTAESRMENSDQEEEPKGTKRKISLSNCGVCGSEEAKYRCPACLAHSCSLLCVKKHKGDLGCSGVRNKTAFVTLSHFDEMTLLNDYRLLEDTGRFADGASRDNLIRTPRSTLKTKRLAANARKMNITLRFLPITFTKSKENSTVFFTKEKLFLWHLKLIFPQSSTEFIQRRVSDKQTLEQILTPYIHPTESDPVTRQKLKMYVHTPFDHVKVFMKAEGRKANSVRYHQLDIRKTLRDNLSYKTLIEYPVLHIVLGDHWKEYPLKGPAEPASACNSFATKKEGVDQEKDDVIQVSPFLQGACTPGGTNIWIGTPETRPKTEPPQVKWAKMEAGKGEIEEGEIIDSSDEEKEKEEGNTEDNNPCGKSCDSAKSPANDMEVIKDEPADSVAVNVDGFNKRSDSSRGQCINEDISGSMMTSELSKSAELSMTKEDAVKEPGPVHTNLCHDENESANAADSCGLE</sequence>
<evidence type="ECO:0000256" key="13">
    <source>
        <dbReference type="PROSITE-ProRule" id="PRU00453"/>
    </source>
</evidence>
<dbReference type="GO" id="GO:0000463">
    <property type="term" value="P:maturation of LSU-rRNA from tricistronic rRNA transcript (SSU-rRNA, 5.8S rRNA, LSU-rRNA)"/>
    <property type="evidence" value="ECO:0007669"/>
    <property type="project" value="TreeGrafter"/>
</dbReference>
<evidence type="ECO:0000313" key="17">
    <source>
        <dbReference type="Proteomes" id="UP000465112"/>
    </source>
</evidence>
<accession>A0A6A5FBF4</accession>
<proteinExistence type="inferred from homology"/>
<evidence type="ECO:0000256" key="12">
    <source>
        <dbReference type="ARBA" id="ARBA00077531"/>
    </source>
</evidence>
<dbReference type="SUPFAM" id="SSF144232">
    <property type="entry name" value="HIT/MYND zinc finger-like"/>
    <property type="match status" value="1"/>
</dbReference>
<dbReference type="GO" id="GO:0048254">
    <property type="term" value="P:snoRNA localization"/>
    <property type="evidence" value="ECO:0007669"/>
    <property type="project" value="TreeGrafter"/>
</dbReference>
<comment type="subunit">
    <text evidence="10">Interacts with FBL, SNU13, NOP58, NUFIP1, RUVBL1, RUVBL2 and TAF9. Interacts (via HIT-type zinc finger) with the RUVBL1/RUVBL2 complex in the presence of ADP.</text>
</comment>
<dbReference type="CDD" id="cd23023">
    <property type="entry name" value="zf-HIT_BCD1"/>
    <property type="match status" value="1"/>
</dbReference>
<dbReference type="Pfam" id="PF04438">
    <property type="entry name" value="zf-HIT"/>
    <property type="match status" value="1"/>
</dbReference>
<dbReference type="InterPro" id="IPR007529">
    <property type="entry name" value="Znf_HIT"/>
</dbReference>
<gene>
    <name evidence="16" type="ORF">PFLUV_G00107600</name>
</gene>
<evidence type="ECO:0000256" key="2">
    <source>
        <dbReference type="ARBA" id="ARBA00022517"/>
    </source>
</evidence>
<keyword evidence="1" id="KW-1017">Isopeptide bond</keyword>
<dbReference type="InterPro" id="IPR051639">
    <property type="entry name" value="BCD1"/>
</dbReference>
<feature type="compositionally biased region" description="Acidic residues" evidence="14">
    <location>
        <begin position="382"/>
        <end position="395"/>
    </location>
</feature>
<dbReference type="EMBL" id="VHII01000009">
    <property type="protein sequence ID" value="KAF1385422.1"/>
    <property type="molecule type" value="Genomic_DNA"/>
</dbReference>
<dbReference type="PANTHER" id="PTHR13483:SF3">
    <property type="entry name" value="BOX C_D SNORNA PROTEIN 1"/>
    <property type="match status" value="1"/>
</dbReference>
<dbReference type="Pfam" id="PF25790">
    <property type="entry name" value="BCD1"/>
    <property type="match status" value="1"/>
</dbReference>
<keyword evidence="4" id="KW-0479">Metal-binding</keyword>
<evidence type="ECO:0000313" key="16">
    <source>
        <dbReference type="EMBL" id="KAF1385422.1"/>
    </source>
</evidence>
<reference evidence="16 17" key="1">
    <citation type="submission" date="2019-06" db="EMBL/GenBank/DDBJ databases">
        <title>A chromosome-scale genome assembly of the European perch, Perca fluviatilis.</title>
        <authorList>
            <person name="Roques C."/>
            <person name="Zahm M."/>
            <person name="Cabau C."/>
            <person name="Klopp C."/>
            <person name="Bouchez O."/>
            <person name="Donnadieu C."/>
            <person name="Kuhl H."/>
            <person name="Gislard M."/>
            <person name="Guendouz S."/>
            <person name="Journot L."/>
            <person name="Haffray P."/>
            <person name="Bestin A."/>
            <person name="Morvezen R."/>
            <person name="Feron R."/>
            <person name="Wen M."/>
            <person name="Jouanno E."/>
            <person name="Herpin A."/>
            <person name="Schartl M."/>
            <person name="Postlethwait J."/>
            <person name="Schaerlinger B."/>
            <person name="Chardard D."/>
            <person name="Lecocq T."/>
            <person name="Poncet C."/>
            <person name="Jaffrelo L."/>
            <person name="Lampietro C."/>
            <person name="Guiguen Y."/>
        </authorList>
    </citation>
    <scope>NUCLEOTIDE SEQUENCE [LARGE SCALE GENOMIC DNA]</scope>
    <source>
        <tissue evidence="16">Blood</tissue>
    </source>
</reference>
<dbReference type="GO" id="GO:0070761">
    <property type="term" value="C:pre-snoRNP complex"/>
    <property type="evidence" value="ECO:0007669"/>
    <property type="project" value="TreeGrafter"/>
</dbReference>
<comment type="similarity">
    <text evidence="9">Belongs to the BCD1 family.</text>
</comment>
<feature type="domain" description="HIT-type" evidence="15">
    <location>
        <begin position="73"/>
        <end position="107"/>
    </location>
</feature>
<organism evidence="16 17">
    <name type="scientific">Perca fluviatilis</name>
    <name type="common">European perch</name>
    <dbReference type="NCBI Taxonomy" id="8168"/>
    <lineage>
        <taxon>Eukaryota</taxon>
        <taxon>Metazoa</taxon>
        <taxon>Chordata</taxon>
        <taxon>Craniata</taxon>
        <taxon>Vertebrata</taxon>
        <taxon>Euteleostomi</taxon>
        <taxon>Actinopterygii</taxon>
        <taxon>Neopterygii</taxon>
        <taxon>Teleostei</taxon>
        <taxon>Neoteleostei</taxon>
        <taxon>Acanthomorphata</taxon>
        <taxon>Eupercaria</taxon>
        <taxon>Perciformes</taxon>
        <taxon>Percoidei</taxon>
        <taxon>Percidae</taxon>
        <taxon>Percinae</taxon>
        <taxon>Perca</taxon>
    </lineage>
</organism>
<evidence type="ECO:0000256" key="8">
    <source>
        <dbReference type="ARBA" id="ARBA00049598"/>
    </source>
</evidence>
<comment type="function">
    <text evidence="8">Required for box C/D snoRNAs accumulation involved in snoRNA processing, snoRNA transport to the nucleolus and ribosome biogenesis.</text>
</comment>
<evidence type="ECO:0000256" key="14">
    <source>
        <dbReference type="SAM" id="MobiDB-lite"/>
    </source>
</evidence>
<evidence type="ECO:0000256" key="1">
    <source>
        <dbReference type="ARBA" id="ARBA00022499"/>
    </source>
</evidence>
<dbReference type="Gene3D" id="3.30.60.190">
    <property type="match status" value="1"/>
</dbReference>
<dbReference type="FunFam" id="3.30.60.190:FF:000001">
    <property type="entry name" value="box C/D snoRNA protein 1"/>
    <property type="match status" value="1"/>
</dbReference>
<dbReference type="PANTHER" id="PTHR13483">
    <property type="entry name" value="BOX C_D SNORNA PROTEIN 1-RELATED"/>
    <property type="match status" value="1"/>
</dbReference>
<dbReference type="GO" id="GO:0008270">
    <property type="term" value="F:zinc ion binding"/>
    <property type="evidence" value="ECO:0007669"/>
    <property type="project" value="UniProtKB-UniRule"/>
</dbReference>
<feature type="compositionally biased region" description="Basic and acidic residues" evidence="14">
    <location>
        <begin position="372"/>
        <end position="381"/>
    </location>
</feature>
<evidence type="ECO:0000256" key="3">
    <source>
        <dbReference type="ARBA" id="ARBA00022553"/>
    </source>
</evidence>
<dbReference type="GO" id="GO:0000492">
    <property type="term" value="P:box C/D snoRNP assembly"/>
    <property type="evidence" value="ECO:0007669"/>
    <property type="project" value="TreeGrafter"/>
</dbReference>
<keyword evidence="17" id="KW-1185">Reference proteome</keyword>
<feature type="non-terminal residue" evidence="16">
    <location>
        <position position="1"/>
    </location>
</feature>
<evidence type="ECO:0000256" key="11">
    <source>
        <dbReference type="ARBA" id="ARBA00068630"/>
    </source>
</evidence>
<keyword evidence="3" id="KW-0597">Phosphoprotein</keyword>
<evidence type="ECO:0000256" key="7">
    <source>
        <dbReference type="ARBA" id="ARBA00022843"/>
    </source>
</evidence>
<dbReference type="PROSITE" id="PS51083">
    <property type="entry name" value="ZF_HIT"/>
    <property type="match status" value="1"/>
</dbReference>
<evidence type="ECO:0000256" key="9">
    <source>
        <dbReference type="ARBA" id="ARBA00049654"/>
    </source>
</evidence>
<dbReference type="AlphaFoldDB" id="A0A6A5FBF4"/>
<evidence type="ECO:0000256" key="10">
    <source>
        <dbReference type="ARBA" id="ARBA00061949"/>
    </source>
</evidence>
<dbReference type="InterPro" id="IPR057721">
    <property type="entry name" value="BCD1_alpha/beta"/>
</dbReference>
<protein>
    <recommendedName>
        <fullName evidence="11">Box C/D snoRNA protein 1</fullName>
    </recommendedName>
    <alternativeName>
        <fullName evidence="12">Zinc finger HIT domain-containing protein 6</fullName>
    </alternativeName>
</protein>
<keyword evidence="2" id="KW-0690">Ribosome biogenesis</keyword>
<evidence type="ECO:0000256" key="5">
    <source>
        <dbReference type="ARBA" id="ARBA00022771"/>
    </source>
</evidence>
<comment type="caution">
    <text evidence="16">The sequence shown here is derived from an EMBL/GenBank/DDBJ whole genome shotgun (WGS) entry which is preliminary data.</text>
</comment>
<name>A0A6A5FBF4_PERFL</name>
<evidence type="ECO:0000256" key="6">
    <source>
        <dbReference type="ARBA" id="ARBA00022833"/>
    </source>
</evidence>
<keyword evidence="6" id="KW-0862">Zinc</keyword>
<feature type="region of interest" description="Disordered" evidence="14">
    <location>
        <begin position="437"/>
        <end position="505"/>
    </location>
</feature>
<keyword evidence="5 13" id="KW-0863">Zinc-finger</keyword>